<dbReference type="InterPro" id="IPR002591">
    <property type="entry name" value="Phosphodiest/P_Trfase"/>
</dbReference>
<dbReference type="Proteomes" id="UP000783390">
    <property type="component" value="Unassembled WGS sequence"/>
</dbReference>
<organism evidence="1 2">
    <name type="scientific">Clostridium moniliforme</name>
    <dbReference type="NCBI Taxonomy" id="39489"/>
    <lineage>
        <taxon>Bacteria</taxon>
        <taxon>Bacillati</taxon>
        <taxon>Bacillota</taxon>
        <taxon>Clostridia</taxon>
        <taxon>Eubacteriales</taxon>
        <taxon>Clostridiaceae</taxon>
        <taxon>Clostridium</taxon>
    </lineage>
</organism>
<dbReference type="Gene3D" id="3.40.720.10">
    <property type="entry name" value="Alkaline Phosphatase, subunit A"/>
    <property type="match status" value="1"/>
</dbReference>
<dbReference type="SUPFAM" id="SSF53649">
    <property type="entry name" value="Alkaline phosphatase-like"/>
    <property type="match status" value="1"/>
</dbReference>
<dbReference type="EMBL" id="JAGGJZ010000006">
    <property type="protein sequence ID" value="MBP1890319.1"/>
    <property type="molecule type" value="Genomic_DNA"/>
</dbReference>
<gene>
    <name evidence="1" type="ORF">J2Z53_001914</name>
</gene>
<sequence length="422" mass="48420">MKKKFIIMSFDAVDTNDFKYIKELPSFKKLINDSSYSDSVKSIYPSLTYPAHCSIVTGKYPLNHGVINNIKIQPNRKSPDWFWSQKYIKGKTIYDVAREKGLRTCSLLWPVTAKSKTLSLNLPEIFPNRPWQNQIITSALNGTLFFQLKVNKMFGNLRNGIKQPNLDNFTFESLMYVLKNDLADFILVHFTDVDSHKHEFGTKSPEVMMALKCQDDKLSKIIKFLEDNNIYDSSTLIALGDHSFKDAGYVIKLNKLFIEKGYIKVNKENKIISWDVYCNYCDGSAYIYINNNISKDSIYSLIKEFSDNHNNCIKSIYTKEKAASLGASNQCDFMVEANDGYYFINSIEGDIIEKTFGKYDIATHGYLPNDPSYKTMFIIKGENIKKNNYIGEMNLVDEGTTIFNMLNYPTTNCDGNVLDIFL</sequence>
<proteinExistence type="predicted"/>
<dbReference type="PANTHER" id="PTHR10151">
    <property type="entry name" value="ECTONUCLEOTIDE PYROPHOSPHATASE/PHOSPHODIESTERASE"/>
    <property type="match status" value="1"/>
</dbReference>
<protein>
    <submittedName>
        <fullName evidence="1">AlkP superfamily pyrophosphatase or phosphodiesterase</fullName>
    </submittedName>
</protein>
<dbReference type="Pfam" id="PF01663">
    <property type="entry name" value="Phosphodiest"/>
    <property type="match status" value="1"/>
</dbReference>
<dbReference type="PANTHER" id="PTHR10151:SF120">
    <property type="entry name" value="BIS(5'-ADENOSYL)-TRIPHOSPHATASE"/>
    <property type="match status" value="1"/>
</dbReference>
<name>A0ABS4F257_9CLOT</name>
<evidence type="ECO:0000313" key="1">
    <source>
        <dbReference type="EMBL" id="MBP1890319.1"/>
    </source>
</evidence>
<dbReference type="InterPro" id="IPR017850">
    <property type="entry name" value="Alkaline_phosphatase_core_sf"/>
</dbReference>
<dbReference type="CDD" id="cd16018">
    <property type="entry name" value="Enpp"/>
    <property type="match status" value="1"/>
</dbReference>
<dbReference type="RefSeq" id="WP_234925828.1">
    <property type="nucleotide sequence ID" value="NZ_JAGGJZ010000006.1"/>
</dbReference>
<reference evidence="1 2" key="1">
    <citation type="submission" date="2021-03" db="EMBL/GenBank/DDBJ databases">
        <title>Genomic Encyclopedia of Type Strains, Phase IV (KMG-IV): sequencing the most valuable type-strain genomes for metagenomic binning, comparative biology and taxonomic classification.</title>
        <authorList>
            <person name="Goeker M."/>
        </authorList>
    </citation>
    <scope>NUCLEOTIDE SEQUENCE [LARGE SCALE GENOMIC DNA]</scope>
    <source>
        <strain evidence="1 2">DSM 3984</strain>
    </source>
</reference>
<keyword evidence="2" id="KW-1185">Reference proteome</keyword>
<evidence type="ECO:0000313" key="2">
    <source>
        <dbReference type="Proteomes" id="UP000783390"/>
    </source>
</evidence>
<comment type="caution">
    <text evidence="1">The sequence shown here is derived from an EMBL/GenBank/DDBJ whole genome shotgun (WGS) entry which is preliminary data.</text>
</comment>
<accession>A0ABS4F257</accession>